<evidence type="ECO:0000256" key="3">
    <source>
        <dbReference type="ARBA" id="ARBA00022691"/>
    </source>
</evidence>
<keyword evidence="1" id="KW-0489">Methyltransferase</keyword>
<dbReference type="SUPFAM" id="SSF53335">
    <property type="entry name" value="S-adenosyl-L-methionine-dependent methyltransferases"/>
    <property type="match status" value="1"/>
</dbReference>
<dbReference type="PANTHER" id="PTHR10509">
    <property type="entry name" value="O-METHYLTRANSFERASE-RELATED"/>
    <property type="match status" value="1"/>
</dbReference>
<dbReference type="GO" id="GO:0008757">
    <property type="term" value="F:S-adenosylmethionine-dependent methyltransferase activity"/>
    <property type="evidence" value="ECO:0007669"/>
    <property type="project" value="TreeGrafter"/>
</dbReference>
<evidence type="ECO:0000256" key="1">
    <source>
        <dbReference type="ARBA" id="ARBA00022603"/>
    </source>
</evidence>
<dbReference type="GO" id="GO:0032259">
    <property type="term" value="P:methylation"/>
    <property type="evidence" value="ECO:0007669"/>
    <property type="project" value="UniProtKB-KW"/>
</dbReference>
<organism evidence="4">
    <name type="scientific">freshwater metagenome</name>
    <dbReference type="NCBI Taxonomy" id="449393"/>
    <lineage>
        <taxon>unclassified sequences</taxon>
        <taxon>metagenomes</taxon>
        <taxon>ecological metagenomes</taxon>
    </lineage>
</organism>
<dbReference type="AlphaFoldDB" id="A0A6J6DPZ9"/>
<dbReference type="PANTHER" id="PTHR10509:SF85">
    <property type="entry name" value="O-METHYLTRANSFERASE RV1220C-RELATED"/>
    <property type="match status" value="1"/>
</dbReference>
<dbReference type="Gene3D" id="3.40.50.150">
    <property type="entry name" value="Vaccinia Virus protein VP39"/>
    <property type="match status" value="1"/>
</dbReference>
<dbReference type="InterPro" id="IPR050362">
    <property type="entry name" value="Cation-dep_OMT"/>
</dbReference>
<dbReference type="CDD" id="cd02440">
    <property type="entry name" value="AdoMet_MTases"/>
    <property type="match status" value="1"/>
</dbReference>
<evidence type="ECO:0000313" key="4">
    <source>
        <dbReference type="EMBL" id="CAB4565254.1"/>
    </source>
</evidence>
<dbReference type="PROSITE" id="PS51682">
    <property type="entry name" value="SAM_OMT_I"/>
    <property type="match status" value="1"/>
</dbReference>
<sequence length="212" mass="22793">MVDKISSWKFTEDFVSESPAIIEARARAEELGIECVTPSVGSHLALIASALGAKAIVEAGTGAGVSGLWILSASEDSVLATIDSHPEFQLAAKMAFKDARISPLRTRVISGKATEVMSNMADAAYDLVFLDAERGDLEDQLRQASRLLRPGGVVAISHALWRDRVPDPAMRDEATVIYRDVLRLFSTQQDFISALSPVGDGLMMASKRVTSS</sequence>
<name>A0A6J6DPZ9_9ZZZZ</name>
<reference evidence="4" key="1">
    <citation type="submission" date="2020-05" db="EMBL/GenBank/DDBJ databases">
        <authorList>
            <person name="Chiriac C."/>
            <person name="Salcher M."/>
            <person name="Ghai R."/>
            <person name="Kavagutti S V."/>
        </authorList>
    </citation>
    <scope>NUCLEOTIDE SEQUENCE</scope>
</reference>
<accession>A0A6J6DPZ9</accession>
<dbReference type="GO" id="GO:0008171">
    <property type="term" value="F:O-methyltransferase activity"/>
    <property type="evidence" value="ECO:0007669"/>
    <property type="project" value="InterPro"/>
</dbReference>
<keyword evidence="3" id="KW-0949">S-adenosyl-L-methionine</keyword>
<proteinExistence type="predicted"/>
<dbReference type="Pfam" id="PF01596">
    <property type="entry name" value="Methyltransf_3"/>
    <property type="match status" value="1"/>
</dbReference>
<dbReference type="InterPro" id="IPR029063">
    <property type="entry name" value="SAM-dependent_MTases_sf"/>
</dbReference>
<keyword evidence="2" id="KW-0808">Transferase</keyword>
<gene>
    <name evidence="4" type="ORF">UFOPK1639_00699</name>
</gene>
<protein>
    <submittedName>
        <fullName evidence="4">Unannotated protein</fullName>
    </submittedName>
</protein>
<dbReference type="InterPro" id="IPR002935">
    <property type="entry name" value="SAM_O-MeTrfase"/>
</dbReference>
<dbReference type="EMBL" id="CAEZTH010000078">
    <property type="protein sequence ID" value="CAB4565254.1"/>
    <property type="molecule type" value="Genomic_DNA"/>
</dbReference>
<evidence type="ECO:0000256" key="2">
    <source>
        <dbReference type="ARBA" id="ARBA00022679"/>
    </source>
</evidence>